<sequence>MEIIDSFILGLIQGLTEFLPISSSGHLVLGKELLGGDFEKNITFEVVVHFGTLCSILLYYKKEIGAILLSIWELLKNPAELSERYEDDRNIKLSWFILISMIPAMIVGITMEDLIEETFLSPFPVSIMLLVTGAILFSTSFRKEYPNRLTKGSAFGIGLAQAFAILPGISRSGSTISLGLYLGIKREEVANFSFLMVIPVIGGAMLLKTIEMIEVGVPFETMWGLIVGFITSFISGYFALKYLIILLRHKGIHPFAWYCWAIGIIGLISFW</sequence>
<dbReference type="PANTHER" id="PTHR30622:SF2">
    <property type="entry name" value="UNDECAPRENYL-DIPHOSPHATASE"/>
    <property type="match status" value="1"/>
</dbReference>
<dbReference type="PANTHER" id="PTHR30622">
    <property type="entry name" value="UNDECAPRENYL-DIPHOSPHATASE"/>
    <property type="match status" value="1"/>
</dbReference>
<evidence type="ECO:0000256" key="10">
    <source>
        <dbReference type="ARBA" id="ARBA00023251"/>
    </source>
</evidence>
<dbReference type="EMBL" id="JAJNDC010000001">
    <property type="protein sequence ID" value="MCW9712500.1"/>
    <property type="molecule type" value="Genomic_DNA"/>
</dbReference>
<evidence type="ECO:0000313" key="15">
    <source>
        <dbReference type="EMBL" id="MCW9712500.1"/>
    </source>
</evidence>
<evidence type="ECO:0000256" key="9">
    <source>
        <dbReference type="ARBA" id="ARBA00023136"/>
    </source>
</evidence>
<evidence type="ECO:0000313" key="16">
    <source>
        <dbReference type="Proteomes" id="UP001207337"/>
    </source>
</evidence>
<keyword evidence="8 14" id="KW-1133">Transmembrane helix</keyword>
<evidence type="ECO:0000256" key="12">
    <source>
        <dbReference type="ARBA" id="ARBA00032932"/>
    </source>
</evidence>
<protein>
    <recommendedName>
        <fullName evidence="4 14">Undecaprenyl-diphosphatase</fullName>
        <ecNumber evidence="3 14">3.6.1.27</ecNumber>
    </recommendedName>
    <alternativeName>
        <fullName evidence="12 14">Bacitracin resistance protein</fullName>
    </alternativeName>
    <alternativeName>
        <fullName evidence="11 14">Undecaprenyl pyrophosphate phosphatase</fullName>
    </alternativeName>
</protein>
<reference evidence="15 16" key="1">
    <citation type="submission" date="2021-11" db="EMBL/GenBank/DDBJ databases">
        <title>Aliifidinibius sp. nov., a new bacterium isolated from saline soil.</title>
        <authorList>
            <person name="Galisteo C."/>
            <person name="De La Haba R."/>
            <person name="Sanchez-Porro C."/>
            <person name="Ventosa A."/>
        </authorList>
    </citation>
    <scope>NUCLEOTIDE SEQUENCE [LARGE SCALE GENOMIC DNA]</scope>
    <source>
        <strain evidence="15 16">KACC 190600</strain>
    </source>
</reference>
<feature type="transmembrane region" description="Helical" evidence="14">
    <location>
        <begin position="222"/>
        <end position="245"/>
    </location>
</feature>
<proteinExistence type="inferred from homology"/>
<evidence type="ECO:0000256" key="1">
    <source>
        <dbReference type="ARBA" id="ARBA00004651"/>
    </source>
</evidence>
<feature type="transmembrane region" description="Helical" evidence="14">
    <location>
        <begin position="93"/>
        <end position="111"/>
    </location>
</feature>
<feature type="transmembrane region" description="Helical" evidence="14">
    <location>
        <begin position="189"/>
        <end position="210"/>
    </location>
</feature>
<comment type="catalytic activity">
    <reaction evidence="13 14">
        <text>di-trans,octa-cis-undecaprenyl diphosphate + H2O = di-trans,octa-cis-undecaprenyl phosphate + phosphate + H(+)</text>
        <dbReference type="Rhea" id="RHEA:28094"/>
        <dbReference type="ChEBI" id="CHEBI:15377"/>
        <dbReference type="ChEBI" id="CHEBI:15378"/>
        <dbReference type="ChEBI" id="CHEBI:43474"/>
        <dbReference type="ChEBI" id="CHEBI:58405"/>
        <dbReference type="ChEBI" id="CHEBI:60392"/>
        <dbReference type="EC" id="3.6.1.27"/>
    </reaction>
</comment>
<evidence type="ECO:0000256" key="2">
    <source>
        <dbReference type="ARBA" id="ARBA00010621"/>
    </source>
</evidence>
<keyword evidence="5 14" id="KW-1003">Cell membrane</keyword>
<dbReference type="HAMAP" id="MF_01006">
    <property type="entry name" value="Undec_diphosphatase"/>
    <property type="match status" value="1"/>
</dbReference>
<comment type="subcellular location">
    <subcellularLocation>
        <location evidence="1 14">Cell membrane</location>
        <topology evidence="1 14">Multi-pass membrane protein</topology>
    </subcellularLocation>
</comment>
<accession>A0ABT3PXA4</accession>
<dbReference type="InterPro" id="IPR003824">
    <property type="entry name" value="UppP"/>
</dbReference>
<dbReference type="EC" id="3.6.1.27" evidence="3 14"/>
<comment type="similarity">
    <text evidence="2 14">Belongs to the UppP family.</text>
</comment>
<organism evidence="15 16">
    <name type="scientific">Fodinibius salicampi</name>
    <dbReference type="NCBI Taxonomy" id="1920655"/>
    <lineage>
        <taxon>Bacteria</taxon>
        <taxon>Pseudomonadati</taxon>
        <taxon>Balneolota</taxon>
        <taxon>Balneolia</taxon>
        <taxon>Balneolales</taxon>
        <taxon>Balneolaceae</taxon>
        <taxon>Fodinibius</taxon>
    </lineage>
</organism>
<keyword evidence="9 14" id="KW-0472">Membrane</keyword>
<evidence type="ECO:0000256" key="5">
    <source>
        <dbReference type="ARBA" id="ARBA00022475"/>
    </source>
</evidence>
<keyword evidence="6 14" id="KW-0812">Transmembrane</keyword>
<comment type="function">
    <text evidence="14">Catalyzes the dephosphorylation of undecaprenyl diphosphate (UPP). Confers resistance to bacitracin.</text>
</comment>
<gene>
    <name evidence="14" type="primary">uppP</name>
    <name evidence="15" type="ORF">LQ318_06235</name>
</gene>
<keyword evidence="10 14" id="KW-0046">Antibiotic resistance</keyword>
<keyword evidence="14" id="KW-0573">Peptidoglycan synthesis</keyword>
<keyword evidence="14" id="KW-0961">Cell wall biogenesis/degradation</keyword>
<keyword evidence="7 14" id="KW-0378">Hydrolase</keyword>
<feature type="transmembrane region" description="Helical" evidence="14">
    <location>
        <begin position="42"/>
        <end position="60"/>
    </location>
</feature>
<evidence type="ECO:0000256" key="8">
    <source>
        <dbReference type="ARBA" id="ARBA00022989"/>
    </source>
</evidence>
<evidence type="ECO:0000256" key="7">
    <source>
        <dbReference type="ARBA" id="ARBA00022801"/>
    </source>
</evidence>
<evidence type="ECO:0000256" key="3">
    <source>
        <dbReference type="ARBA" id="ARBA00012374"/>
    </source>
</evidence>
<dbReference type="Pfam" id="PF02673">
    <property type="entry name" value="BacA"/>
    <property type="match status" value="1"/>
</dbReference>
<evidence type="ECO:0000256" key="13">
    <source>
        <dbReference type="ARBA" id="ARBA00047594"/>
    </source>
</evidence>
<name>A0ABT3PXA4_9BACT</name>
<comment type="caution">
    <text evidence="15">The sequence shown here is derived from an EMBL/GenBank/DDBJ whole genome shotgun (WGS) entry which is preliminary data.</text>
</comment>
<dbReference type="RefSeq" id="WP_265788503.1">
    <property type="nucleotide sequence ID" value="NZ_BAABRS010000001.1"/>
</dbReference>
<evidence type="ECO:0000256" key="4">
    <source>
        <dbReference type="ARBA" id="ARBA00021581"/>
    </source>
</evidence>
<evidence type="ECO:0000256" key="14">
    <source>
        <dbReference type="HAMAP-Rule" id="MF_01006"/>
    </source>
</evidence>
<evidence type="ECO:0000256" key="11">
    <source>
        <dbReference type="ARBA" id="ARBA00032707"/>
    </source>
</evidence>
<evidence type="ECO:0000256" key="6">
    <source>
        <dbReference type="ARBA" id="ARBA00022692"/>
    </source>
</evidence>
<feature type="transmembrane region" description="Helical" evidence="14">
    <location>
        <begin position="251"/>
        <end position="270"/>
    </location>
</feature>
<dbReference type="Proteomes" id="UP001207337">
    <property type="component" value="Unassembled WGS sequence"/>
</dbReference>
<comment type="miscellaneous">
    <text evidence="14">Bacitracin is thought to be involved in the inhibition of peptidoglycan synthesis by sequestering undecaprenyl diphosphate, thereby reducing the pool of lipid carrier available.</text>
</comment>
<keyword evidence="14" id="KW-0133">Cell shape</keyword>
<feature type="transmembrane region" description="Helical" evidence="14">
    <location>
        <begin position="123"/>
        <end position="141"/>
    </location>
</feature>
<keyword evidence="16" id="KW-1185">Reference proteome</keyword>